<name>A0A0Q9YKQ9_9GAMM</name>
<dbReference type="PANTHER" id="PTHR42695">
    <property type="entry name" value="GLUTAMINE AMIDOTRANSFERASE YLR126C-RELATED"/>
    <property type="match status" value="1"/>
</dbReference>
<dbReference type="EC" id="6.3.5.2" evidence="2"/>
<dbReference type="AlphaFoldDB" id="A0A0Q9YKQ9"/>
<gene>
    <name evidence="2" type="primary">guaA_1</name>
    <name evidence="3" type="ORF">HT99x_005385</name>
    <name evidence="2" type="ORF">HT99x_01461</name>
</gene>
<evidence type="ECO:0000313" key="3">
    <source>
        <dbReference type="EMBL" id="MCS5710853.1"/>
    </source>
</evidence>
<dbReference type="InterPro" id="IPR044992">
    <property type="entry name" value="ChyE-like"/>
</dbReference>
<accession>A0A0Q9YKQ9</accession>
<dbReference type="CDD" id="cd01741">
    <property type="entry name" value="GATase1_1"/>
    <property type="match status" value="1"/>
</dbReference>
<dbReference type="Gene3D" id="3.40.50.880">
    <property type="match status" value="1"/>
</dbReference>
<reference evidence="2" key="1">
    <citation type="submission" date="2015-09" db="EMBL/GenBank/DDBJ databases">
        <title>Draft Genome Sequences of Two Novel Amoeba-resistant Intranuclear Bacteria, Candidatus Berkiella cookevillensis and Candidatus Berkiella aquae.</title>
        <authorList>
            <person name="Mehari Y.T."/>
            <person name="Arivett B.A."/>
            <person name="Farone A.L."/>
            <person name="Gunderson J.H."/>
            <person name="Farone M.B."/>
        </authorList>
    </citation>
    <scope>NUCLEOTIDE SEQUENCE [LARGE SCALE GENOMIC DNA]</scope>
    <source>
        <strain evidence="2">HT99</strain>
    </source>
</reference>
<feature type="domain" description="Glutamine amidotransferase" evidence="1">
    <location>
        <begin position="26"/>
        <end position="183"/>
    </location>
</feature>
<dbReference type="PROSITE" id="PS51273">
    <property type="entry name" value="GATASE_TYPE_1"/>
    <property type="match status" value="1"/>
</dbReference>
<dbReference type="Proteomes" id="UP000051497">
    <property type="component" value="Unassembled WGS sequence"/>
</dbReference>
<comment type="caution">
    <text evidence="2">The sequence shown here is derived from an EMBL/GenBank/DDBJ whole genome shotgun (WGS) entry which is preliminary data.</text>
</comment>
<sequence>MKCHIILHADFEPAGAIVPWAKHKKLSVELYRPYAGDELPEIHANEPVIVMGGPQNAKDYQQYPYLVKEVEWMKKLLKKNHPFIGVCLGAQLIAESLGAKTEKSPEKEVGTFNLSLTEEGKRHPYLQHLPDSFPVFHWHNDMPGLPNGAEILATSEGCPRQIIEFSPSILGFQCHFEMTPSVAKGLLEHAKEDLTAGRFINNAQQILTSDFTQMNLWLFHILDHWYAQLDEVSHIL</sequence>
<reference evidence="3" key="3">
    <citation type="submission" date="2021-06" db="EMBL/GenBank/DDBJ databases">
        <title>Genomic Description and Analysis of Intracellular Bacteria, Candidatus Berkiella cookevillensis and Candidatus Berkiella aquae.</title>
        <authorList>
            <person name="Kidane D.T."/>
            <person name="Mehari Y.T."/>
            <person name="Rice F.C."/>
            <person name="Arivett B.A."/>
            <person name="Farone A.L."/>
            <person name="Berk S.G."/>
            <person name="Farone M.B."/>
        </authorList>
    </citation>
    <scope>NUCLEOTIDE SEQUENCE</scope>
    <source>
        <strain evidence="3">HT99</strain>
    </source>
</reference>
<dbReference type="STRING" id="295108.HT99x_01461"/>
<dbReference type="EMBL" id="LKAJ02000001">
    <property type="protein sequence ID" value="MCS5710853.1"/>
    <property type="molecule type" value="Genomic_DNA"/>
</dbReference>
<organism evidence="2">
    <name type="scientific">Candidatus Berkiella aquae</name>
    <dbReference type="NCBI Taxonomy" id="295108"/>
    <lineage>
        <taxon>Bacteria</taxon>
        <taxon>Pseudomonadati</taxon>
        <taxon>Pseudomonadota</taxon>
        <taxon>Gammaproteobacteria</taxon>
        <taxon>Candidatus Berkiellales</taxon>
        <taxon>Candidatus Berkiellaceae</taxon>
        <taxon>Candidatus Berkiella</taxon>
    </lineage>
</organism>
<dbReference type="InterPro" id="IPR029062">
    <property type="entry name" value="Class_I_gatase-like"/>
</dbReference>
<dbReference type="OrthoDB" id="9813383at2"/>
<reference evidence="3" key="2">
    <citation type="journal article" date="2016" name="Genome Announc.">
        <title>Draft Genome Sequences of Two Novel Amoeba-Resistant Intranuclear Bacteria, 'Candidatus Berkiella cookevillensis' and 'Candidatus Berkiella aquae'.</title>
        <authorList>
            <person name="Mehari Y.T."/>
            <person name="Arivett B.A."/>
            <person name="Farone A.L."/>
            <person name="Gunderson J.H."/>
            <person name="Farone M.B."/>
        </authorList>
    </citation>
    <scope>NUCLEOTIDE SEQUENCE</scope>
    <source>
        <strain evidence="3">HT99</strain>
    </source>
</reference>
<dbReference type="FunFam" id="3.40.50.880:FF:000033">
    <property type="entry name" value="Glutamine amidotransferase class-I"/>
    <property type="match status" value="1"/>
</dbReference>
<dbReference type="GO" id="GO:0005829">
    <property type="term" value="C:cytosol"/>
    <property type="evidence" value="ECO:0007669"/>
    <property type="project" value="TreeGrafter"/>
</dbReference>
<evidence type="ECO:0000313" key="4">
    <source>
        <dbReference type="Proteomes" id="UP000051497"/>
    </source>
</evidence>
<keyword evidence="2" id="KW-0436">Ligase</keyword>
<dbReference type="GO" id="GO:0003922">
    <property type="term" value="F:GMP synthase (glutamine-hydrolyzing) activity"/>
    <property type="evidence" value="ECO:0007669"/>
    <property type="project" value="UniProtKB-EC"/>
</dbReference>
<dbReference type="Pfam" id="PF00117">
    <property type="entry name" value="GATase"/>
    <property type="match status" value="1"/>
</dbReference>
<dbReference type="PATRIC" id="fig|1590043.3.peg.1491"/>
<dbReference type="SUPFAM" id="SSF52317">
    <property type="entry name" value="Class I glutamine amidotransferase-like"/>
    <property type="match status" value="1"/>
</dbReference>
<evidence type="ECO:0000313" key="2">
    <source>
        <dbReference type="EMBL" id="KRG21285.1"/>
    </source>
</evidence>
<dbReference type="PANTHER" id="PTHR42695:SF5">
    <property type="entry name" value="GLUTAMINE AMIDOTRANSFERASE YLR126C-RELATED"/>
    <property type="match status" value="1"/>
</dbReference>
<dbReference type="RefSeq" id="WP_075066090.1">
    <property type="nucleotide sequence ID" value="NZ_LKAJ02000001.1"/>
</dbReference>
<proteinExistence type="predicted"/>
<keyword evidence="4" id="KW-1185">Reference proteome</keyword>
<evidence type="ECO:0000259" key="1">
    <source>
        <dbReference type="Pfam" id="PF00117"/>
    </source>
</evidence>
<dbReference type="InterPro" id="IPR017926">
    <property type="entry name" value="GATASE"/>
</dbReference>
<dbReference type="EMBL" id="LKAJ01000005">
    <property type="protein sequence ID" value="KRG21285.1"/>
    <property type="molecule type" value="Genomic_DNA"/>
</dbReference>
<protein>
    <submittedName>
        <fullName evidence="2 3">GMP synthase</fullName>
        <ecNumber evidence="2">6.3.5.2</ecNumber>
    </submittedName>
</protein>